<sequence length="185" mass="20561">MLKDRRFRYPYPWDTLMCQRAAVIYPAMTEQRVGSVQRRAARAILIDDQRRLLLIKRTKPNEPPYWTTPGGGVEETDESVEAALHRELAEELGATATVASHVFLFSYAGEDGDVVHHFFVARLSALDESTRTGTEFSDPARGSYELDRVALRGDGLAALDLKPAPLKEFILDNRAALLSEAASVA</sequence>
<feature type="domain" description="Nudix hydrolase" evidence="4">
    <location>
        <begin position="36"/>
        <end position="169"/>
    </location>
</feature>
<dbReference type="InterPro" id="IPR000086">
    <property type="entry name" value="NUDIX_hydrolase_dom"/>
</dbReference>
<keyword evidence="3" id="KW-0460">Magnesium</keyword>
<dbReference type="AlphaFoldDB" id="A0A4P6Q969"/>
<dbReference type="CDD" id="cd04669">
    <property type="entry name" value="NUDIX_Hydrolase"/>
    <property type="match status" value="1"/>
</dbReference>
<protein>
    <recommendedName>
        <fullName evidence="4">Nudix hydrolase domain-containing protein</fullName>
    </recommendedName>
</protein>
<dbReference type="InterPro" id="IPR015797">
    <property type="entry name" value="NUDIX_hydrolase-like_dom_sf"/>
</dbReference>
<accession>A0A4P6Q969</accession>
<keyword evidence="2" id="KW-0378">Hydrolase</keyword>
<dbReference type="EMBL" id="CP036455">
    <property type="protein sequence ID" value="QBI56141.1"/>
    <property type="molecule type" value="Genomic_DNA"/>
</dbReference>
<dbReference type="SUPFAM" id="SSF55811">
    <property type="entry name" value="Nudix"/>
    <property type="match status" value="1"/>
</dbReference>
<evidence type="ECO:0000256" key="1">
    <source>
        <dbReference type="ARBA" id="ARBA00001946"/>
    </source>
</evidence>
<dbReference type="PANTHER" id="PTHR43046:SF12">
    <property type="entry name" value="GDP-MANNOSE MANNOSYL HYDROLASE"/>
    <property type="match status" value="1"/>
</dbReference>
<dbReference type="Gene3D" id="3.90.79.10">
    <property type="entry name" value="Nucleoside Triphosphate Pyrophosphohydrolase"/>
    <property type="match status" value="1"/>
</dbReference>
<reference evidence="5 6" key="1">
    <citation type="submission" date="2019-02" db="EMBL/GenBank/DDBJ databases">
        <authorList>
            <person name="Khodamoradi S."/>
            <person name="Hahnke R.L."/>
            <person name="Kaempfer P."/>
            <person name="Schumann P."/>
            <person name="Rohde M."/>
            <person name="Steinert M."/>
            <person name="Luzhetskyy A."/>
            <person name="Wink J."/>
            <person name="Ruckert C."/>
        </authorList>
    </citation>
    <scope>NUCLEOTIDE SEQUENCE [LARGE SCALE GENOMIC DNA]</scope>
    <source>
        <strain evidence="5 6">M2</strain>
    </source>
</reference>
<dbReference type="PANTHER" id="PTHR43046">
    <property type="entry name" value="GDP-MANNOSE MANNOSYL HYDROLASE"/>
    <property type="match status" value="1"/>
</dbReference>
<evidence type="ECO:0000256" key="3">
    <source>
        <dbReference type="ARBA" id="ARBA00022842"/>
    </source>
</evidence>
<name>A0A4P6Q969_9ACTN</name>
<evidence type="ECO:0000256" key="2">
    <source>
        <dbReference type="ARBA" id="ARBA00022801"/>
    </source>
</evidence>
<dbReference type="KEGG" id="strr:EKD16_21940"/>
<evidence type="ECO:0000313" key="6">
    <source>
        <dbReference type="Proteomes" id="UP000292235"/>
    </source>
</evidence>
<organism evidence="5 6">
    <name type="scientific">Streptomonospora litoralis</name>
    <dbReference type="NCBI Taxonomy" id="2498135"/>
    <lineage>
        <taxon>Bacteria</taxon>
        <taxon>Bacillati</taxon>
        <taxon>Actinomycetota</taxon>
        <taxon>Actinomycetes</taxon>
        <taxon>Streptosporangiales</taxon>
        <taxon>Nocardiopsidaceae</taxon>
        <taxon>Streptomonospora</taxon>
    </lineage>
</organism>
<dbReference type="Proteomes" id="UP000292235">
    <property type="component" value="Chromosome"/>
</dbReference>
<gene>
    <name evidence="5" type="ORF">EKD16_21940</name>
</gene>
<dbReference type="Pfam" id="PF00293">
    <property type="entry name" value="NUDIX"/>
    <property type="match status" value="1"/>
</dbReference>
<comment type="cofactor">
    <cofactor evidence="1">
        <name>Mg(2+)</name>
        <dbReference type="ChEBI" id="CHEBI:18420"/>
    </cofactor>
</comment>
<dbReference type="GO" id="GO:0016787">
    <property type="term" value="F:hydrolase activity"/>
    <property type="evidence" value="ECO:0007669"/>
    <property type="project" value="UniProtKB-KW"/>
</dbReference>
<proteinExistence type="predicted"/>
<keyword evidence="6" id="KW-1185">Reference proteome</keyword>
<dbReference type="InterPro" id="IPR020084">
    <property type="entry name" value="NUDIX_hydrolase_CS"/>
</dbReference>
<dbReference type="PROSITE" id="PS00893">
    <property type="entry name" value="NUDIX_BOX"/>
    <property type="match status" value="1"/>
</dbReference>
<evidence type="ECO:0000313" key="5">
    <source>
        <dbReference type="EMBL" id="QBI56141.1"/>
    </source>
</evidence>
<dbReference type="PROSITE" id="PS51462">
    <property type="entry name" value="NUDIX"/>
    <property type="match status" value="1"/>
</dbReference>
<evidence type="ECO:0000259" key="4">
    <source>
        <dbReference type="PROSITE" id="PS51462"/>
    </source>
</evidence>